<feature type="region of interest" description="Disordered" evidence="1">
    <location>
        <begin position="208"/>
        <end position="362"/>
    </location>
</feature>
<feature type="compositionally biased region" description="Low complexity" evidence="1">
    <location>
        <begin position="336"/>
        <end position="346"/>
    </location>
</feature>
<feature type="region of interest" description="Disordered" evidence="1">
    <location>
        <begin position="385"/>
        <end position="471"/>
    </location>
</feature>
<feature type="compositionally biased region" description="Basic and acidic residues" evidence="1">
    <location>
        <begin position="1"/>
        <end position="16"/>
    </location>
</feature>
<evidence type="ECO:0000313" key="2">
    <source>
        <dbReference type="EMBL" id="TRX98558.1"/>
    </source>
</evidence>
<gene>
    <name evidence="2" type="ORF">FHL15_000632</name>
</gene>
<accession>A0A553IEC1</accession>
<feature type="compositionally biased region" description="Basic and acidic residues" evidence="1">
    <location>
        <begin position="231"/>
        <end position="241"/>
    </location>
</feature>
<evidence type="ECO:0000313" key="3">
    <source>
        <dbReference type="Proteomes" id="UP000319160"/>
    </source>
</evidence>
<feature type="compositionally biased region" description="Basic and acidic residues" evidence="1">
    <location>
        <begin position="429"/>
        <end position="461"/>
    </location>
</feature>
<comment type="caution">
    <text evidence="2">The sequence shown here is derived from an EMBL/GenBank/DDBJ whole genome shotgun (WGS) entry which is preliminary data.</text>
</comment>
<sequence length="683" mass="76132">MSDTQLERKPTKRPEGAKSTSQSQKHANYSPPDVHRVEDFGEAAWAGNAESSIKDLIQFFRKTPPPPTNFMSIPDNFNGSSEEDKWDKFKTKVFRRPSKKTRRKRPPVITLPDSAVASRTTDGHRYIAISIPMEYSPLELRPASQGPIFSSLEAEFQRDVNSKLGTWKISPANRLVTVLNPVPEDLRESLSSSSPLSTTLEQPDQLTALSAPSMRKRAHTIPLSPGQEQRYAPEKVKEPARYRSVSDPQTATAPSTRPQSSEEKRVPLSATAEKSGPGPTKKDVSEIDTAEPSPSRLPEKPVITLTLPRRKSSLRGSQLKPAPPETTENLASARQGSASSTNSNGNGHKRGSFAASIDTTSSSPQLLKATTAVVGQSIPVVVRPASADDDSPLDLNFPEPPSAKWKTDRLPRTSAVGSPPPISTGPERSQSRKERVRERKQRDTEKQRAQMEHKGKGKEPSHSLGFLPGIPAAIPGMLPSAILGYRHHQEREDDDDDSPSPSPTESSVSSHDRGLAETVPSPLSQKEKREEREARYVAKALAEERETLEHLPREELIQRYEKLREQRIYERERRLRKLERSRDTWIRAVPVLLQDLNSLLRQQHRILEGAGLTYSFPTPAGSSQHHHGHHHHLRHIRRRSRSVEVSSSSSPLSDPDPLETRRSRSLHSSGESRRERRSSKVTP</sequence>
<feature type="compositionally biased region" description="Polar residues" evidence="1">
    <location>
        <begin position="326"/>
        <end position="335"/>
    </location>
</feature>
<proteinExistence type="predicted"/>
<dbReference type="AlphaFoldDB" id="A0A553IEC1"/>
<reference evidence="3" key="1">
    <citation type="submission" date="2019-06" db="EMBL/GenBank/DDBJ databases">
        <title>Draft genome sequence of the griseofulvin-producing fungus Xylaria cubensis strain G536.</title>
        <authorList>
            <person name="Mead M.E."/>
            <person name="Raja H.A."/>
            <person name="Steenwyk J.L."/>
            <person name="Knowles S.L."/>
            <person name="Oberlies N.H."/>
            <person name="Rokas A."/>
        </authorList>
    </citation>
    <scope>NUCLEOTIDE SEQUENCE [LARGE SCALE GENOMIC DNA]</scope>
    <source>
        <strain evidence="3">G536</strain>
    </source>
</reference>
<protein>
    <submittedName>
        <fullName evidence="2">Uncharacterized protein</fullName>
    </submittedName>
</protein>
<name>A0A553IEC1_9PEZI</name>
<organism evidence="2 3">
    <name type="scientific">Xylaria flabelliformis</name>
    <dbReference type="NCBI Taxonomy" id="2512241"/>
    <lineage>
        <taxon>Eukaryota</taxon>
        <taxon>Fungi</taxon>
        <taxon>Dikarya</taxon>
        <taxon>Ascomycota</taxon>
        <taxon>Pezizomycotina</taxon>
        <taxon>Sordariomycetes</taxon>
        <taxon>Xylariomycetidae</taxon>
        <taxon>Xylariales</taxon>
        <taxon>Xylariaceae</taxon>
        <taxon>Xylaria</taxon>
    </lineage>
</organism>
<dbReference type="OrthoDB" id="5417386at2759"/>
<feature type="compositionally biased region" description="Polar residues" evidence="1">
    <location>
        <begin position="246"/>
        <end position="259"/>
    </location>
</feature>
<keyword evidence="3" id="KW-1185">Reference proteome</keyword>
<feature type="region of interest" description="Disordered" evidence="1">
    <location>
        <begin position="617"/>
        <end position="683"/>
    </location>
</feature>
<dbReference type="Proteomes" id="UP000319160">
    <property type="component" value="Unassembled WGS sequence"/>
</dbReference>
<dbReference type="EMBL" id="VFLP01000002">
    <property type="protein sequence ID" value="TRX98558.1"/>
    <property type="molecule type" value="Genomic_DNA"/>
</dbReference>
<feature type="compositionally biased region" description="Basic residues" evidence="1">
    <location>
        <begin position="624"/>
        <end position="640"/>
    </location>
</feature>
<feature type="compositionally biased region" description="Polar residues" evidence="1">
    <location>
        <begin position="18"/>
        <end position="27"/>
    </location>
</feature>
<evidence type="ECO:0000256" key="1">
    <source>
        <dbReference type="SAM" id="MobiDB-lite"/>
    </source>
</evidence>
<feature type="region of interest" description="Disordered" evidence="1">
    <location>
        <begin position="1"/>
        <end position="35"/>
    </location>
</feature>
<feature type="region of interest" description="Disordered" evidence="1">
    <location>
        <begin position="488"/>
        <end position="531"/>
    </location>
</feature>